<protein>
    <submittedName>
        <fullName evidence="1">Uncharacterized protein</fullName>
    </submittedName>
</protein>
<dbReference type="OrthoDB" id="580741at2"/>
<keyword evidence="2" id="KW-1185">Reference proteome</keyword>
<evidence type="ECO:0000313" key="1">
    <source>
        <dbReference type="EMBL" id="RBL89314.1"/>
    </source>
</evidence>
<dbReference type="RefSeq" id="WP_113618057.1">
    <property type="nucleotide sequence ID" value="NZ_QFFJ01000002.1"/>
</dbReference>
<comment type="caution">
    <text evidence="1">The sequence shown here is derived from an EMBL/GenBank/DDBJ whole genome shotgun (WGS) entry which is preliminary data.</text>
</comment>
<proteinExistence type="predicted"/>
<sequence length="1135" mass="125054">MDFRKTLTDKLFVAIDAANDRGFMAFVTPDTPPDKDVISLSEALTNNSWAGSFVIGAKGPDLKNKDDADKFLEKIFNIVGTTRQFLWVPDMQLVDVVYNGRFTANGNSAIFDTSVNLVLTPSLNFVISSGVNIRPDDDGNNLLLDNGRLAFDGPSTPQMQKVVNAAIPCIGSYRGCVQFTGFIERTSLLTNLQWGFQLLIPSDGVTKTRSEWMPFSNPNIGPTEYIGFNITLDATDTWNEVFDPCNTEDCSIATAYPTRRTFFDFTGKNFLEQDVALTSYFTTVFGQILVLIPGTPANAAYNARLVFSLSDRNANAFDEFHLCPEGDFIITIPATQTASNHCLLCGMSGTEFFNFTPQTTSQKGDVLRFLSRKPAYAPVFPIPSASPVAAPTDFNQSPLNTQFRTSWAMLVNNSGNKLMYVSQPDGAAFYGMDALIEPQFNDLLGHTAPGFDFMSCEKAFFPMFPYAGMIQTGSTMPAATVNDIEKTIIAPMRRKIIAGCTAPPGNPGEDKKKDTTPDGIIVDITPIPGRGTPKWNEILLGWNIDNNIKYTLSFIKPADQLVTAFQSSEVMLVIANNSYTGNFQNDMSINDWGMKINTGLNQRYNDYRNVIIIKGRKGKLYDAKKPENSLVANPLKWTQARDFAIPSTISGNDDEAELTILSQWLQTYFEKAAANTGNPYFKRFNDIAQSDSWTGVLFLRVDVTHVPVNLSGMLAGIVYPAGFNVHHLGIDISPVRKGTDGPEVDKPSSIFGLIYYVDPDFRDVQPVKTIAPSSNEDYNYRLLSLKVLFENTTVKSFESNAQLTLNKIFGSPVSRMRDPENIYRNVLLTGTMQITNGVPLYILSSRSDDAFYLDSNIISKIEVNNVTMSTRSGRNDAITTCWFSIAGFIDYYPLKDPDTGAPFDIFSFGNLPEQDLLRKGLNFSNLGLLMTFAAANPAISTLVFNASEIAFDLSLSTARRNSLYNNLLLDLDSLVAGTDQATPKESGYLEVLPDLRMNGVSGKPWWGLRMKLNMGSPGELAGKINLNSWLLVAWSPDSVINTGFNTAIGISLPGTESGARMISLQNVMKLSIGQIRLLYILDKESFLLLFTDIALRFLGLLKIPPNGNTLFYLFGNPDAGGKASGLGWYAMYAKA</sequence>
<accession>A0A365XUD9</accession>
<dbReference type="AlphaFoldDB" id="A0A365XUD9"/>
<dbReference type="Proteomes" id="UP000253410">
    <property type="component" value="Unassembled WGS sequence"/>
</dbReference>
<organism evidence="1 2">
    <name type="scientific">Chitinophaga flava</name>
    <dbReference type="NCBI Taxonomy" id="2259036"/>
    <lineage>
        <taxon>Bacteria</taxon>
        <taxon>Pseudomonadati</taxon>
        <taxon>Bacteroidota</taxon>
        <taxon>Chitinophagia</taxon>
        <taxon>Chitinophagales</taxon>
        <taxon>Chitinophagaceae</taxon>
        <taxon>Chitinophaga</taxon>
    </lineage>
</organism>
<evidence type="ECO:0000313" key="2">
    <source>
        <dbReference type="Proteomes" id="UP000253410"/>
    </source>
</evidence>
<gene>
    <name evidence="1" type="ORF">DF182_22595</name>
</gene>
<name>A0A365XUD9_9BACT</name>
<dbReference type="EMBL" id="QFFJ01000002">
    <property type="protein sequence ID" value="RBL89314.1"/>
    <property type="molecule type" value="Genomic_DNA"/>
</dbReference>
<reference evidence="1 2" key="1">
    <citation type="submission" date="2018-05" db="EMBL/GenBank/DDBJ databases">
        <title>Chitinophaga sp. K3CV102501T nov., isolated from isolated from a monsoon evergreen broad-leaved forest soil.</title>
        <authorList>
            <person name="Lv Y."/>
        </authorList>
    </citation>
    <scope>NUCLEOTIDE SEQUENCE [LARGE SCALE GENOMIC DNA]</scope>
    <source>
        <strain evidence="1 2">GDMCC 1.1325</strain>
    </source>
</reference>